<sequence length="498" mass="52232">MWDNIILGFSAAGTLANLAYALAGALLGTLIGVLPGLGPLATIAILLPFTYGLEPLSALIMLAGIYYGSAYGGSTTAILMSLPGETASTVTVLDGYQMARKGRAGVAIATAAIGSFVAGTFGTLLIAAFAAPLTRIAIDFGPKDYFALMTLGLVGAVSLASGTMLKSVAMVVLGLLLGLAGSDSNTGALRFTFGLQQLWDGVDFIVLAVGLFAFGEIYSTLANRDEPDAKTNPINRLWPDREDFRRMFAPILRGTGIGSLLGVLPGAGISMSSFIAYSVEKRVSRHPEEFGQGAIEGVAGPESANNAAAQTAFIPTLTLGIPGSPVMALILGALMIHNIQPGPNVMSSRPELFWGLIASMWIGNLMLVLLNLPLVGIWVKLLSVPYRLLFPGIVMFSCIGVYASGFSSFDLYLTAVFGVIGVVLKLLGFEPAPLVLGFVLGPMLEENFNRALVLSDGDLLTFVDSPLPLAMLGLAVFLVVLMVMPKLRAKRAVMFADE</sequence>
<feature type="transmembrane region" description="Helical" evidence="1">
    <location>
        <begin position="319"/>
        <end position="340"/>
    </location>
</feature>
<keyword evidence="4" id="KW-1185">Reference proteome</keyword>
<feature type="transmembrane region" description="Helical" evidence="1">
    <location>
        <begin position="198"/>
        <end position="218"/>
    </location>
</feature>
<feature type="transmembrane region" description="Helical" evidence="1">
    <location>
        <begin position="145"/>
        <end position="178"/>
    </location>
</feature>
<feature type="transmembrane region" description="Helical" evidence="1">
    <location>
        <begin position="251"/>
        <end position="277"/>
    </location>
</feature>
<evidence type="ECO:0000259" key="2">
    <source>
        <dbReference type="Pfam" id="PF01970"/>
    </source>
</evidence>
<dbReference type="PANTHER" id="PTHR35342:SF5">
    <property type="entry name" value="TRICARBOXYLIC TRANSPORT PROTEIN"/>
    <property type="match status" value="1"/>
</dbReference>
<protein>
    <submittedName>
        <fullName evidence="3">TctA family transporter</fullName>
    </submittedName>
</protein>
<keyword evidence="1" id="KW-0812">Transmembrane</keyword>
<evidence type="ECO:0000313" key="4">
    <source>
        <dbReference type="Proteomes" id="UP001429580"/>
    </source>
</evidence>
<comment type="caution">
    <text evidence="3">The sequence shown here is derived from an EMBL/GenBank/DDBJ whole genome shotgun (WGS) entry which is preliminary data.</text>
</comment>
<accession>A0ABX0V4A6</accession>
<reference evidence="3 4" key="1">
    <citation type="submission" date="2020-03" db="EMBL/GenBank/DDBJ databases">
        <title>Genomic Encyclopedia of Type Strains, Phase IV (KMG-IV): sequencing the most valuable type-strain genomes for metagenomic binning, comparative biology and taxonomic classification.</title>
        <authorList>
            <person name="Goeker M."/>
        </authorList>
    </citation>
    <scope>NUCLEOTIDE SEQUENCE [LARGE SCALE GENOMIC DNA]</scope>
    <source>
        <strain evidence="3 4">DSM 103870</strain>
    </source>
</reference>
<feature type="transmembrane region" description="Helical" evidence="1">
    <location>
        <begin position="467"/>
        <end position="484"/>
    </location>
</feature>
<dbReference type="PANTHER" id="PTHR35342">
    <property type="entry name" value="TRICARBOXYLIC TRANSPORT PROTEIN"/>
    <property type="match status" value="1"/>
</dbReference>
<dbReference type="InterPro" id="IPR002823">
    <property type="entry name" value="DUF112_TM"/>
</dbReference>
<dbReference type="RefSeq" id="WP_166953754.1">
    <property type="nucleotide sequence ID" value="NZ_JAASQI010000006.1"/>
</dbReference>
<keyword evidence="1" id="KW-1133">Transmembrane helix</keyword>
<feature type="transmembrane region" description="Helical" evidence="1">
    <location>
        <begin position="352"/>
        <end position="378"/>
    </location>
</feature>
<dbReference type="Pfam" id="PF01970">
    <property type="entry name" value="TctA"/>
    <property type="match status" value="1"/>
</dbReference>
<feature type="transmembrane region" description="Helical" evidence="1">
    <location>
        <begin position="65"/>
        <end position="84"/>
    </location>
</feature>
<feature type="domain" description="DUF112" evidence="2">
    <location>
        <begin position="18"/>
        <end position="436"/>
    </location>
</feature>
<gene>
    <name evidence="3" type="ORF">FHS82_002769</name>
</gene>
<feature type="transmembrane region" description="Helical" evidence="1">
    <location>
        <begin position="104"/>
        <end position="133"/>
    </location>
</feature>
<keyword evidence="1" id="KW-0472">Membrane</keyword>
<evidence type="ECO:0000313" key="3">
    <source>
        <dbReference type="EMBL" id="NIJ58914.1"/>
    </source>
</evidence>
<evidence type="ECO:0000256" key="1">
    <source>
        <dbReference type="SAM" id="Phobius"/>
    </source>
</evidence>
<dbReference type="Proteomes" id="UP001429580">
    <property type="component" value="Unassembled WGS sequence"/>
</dbReference>
<feature type="transmembrane region" description="Helical" evidence="1">
    <location>
        <begin position="384"/>
        <end position="404"/>
    </location>
</feature>
<name>A0ABX0V4A6_9HYPH</name>
<organism evidence="3 4">
    <name type="scientific">Pseudochelatococcus lubricantis</name>
    <dbReference type="NCBI Taxonomy" id="1538102"/>
    <lineage>
        <taxon>Bacteria</taxon>
        <taxon>Pseudomonadati</taxon>
        <taxon>Pseudomonadota</taxon>
        <taxon>Alphaproteobacteria</taxon>
        <taxon>Hyphomicrobiales</taxon>
        <taxon>Chelatococcaceae</taxon>
        <taxon>Pseudochelatococcus</taxon>
    </lineage>
</organism>
<proteinExistence type="predicted"/>
<dbReference type="EMBL" id="JAASQI010000006">
    <property type="protein sequence ID" value="NIJ58914.1"/>
    <property type="molecule type" value="Genomic_DNA"/>
</dbReference>
<feature type="transmembrane region" description="Helical" evidence="1">
    <location>
        <begin position="31"/>
        <end position="53"/>
    </location>
</feature>